<dbReference type="SUPFAM" id="SSF55785">
    <property type="entry name" value="PYP-like sensor domain (PAS domain)"/>
    <property type="match status" value="1"/>
</dbReference>
<dbReference type="InterPro" id="IPR000014">
    <property type="entry name" value="PAS"/>
</dbReference>
<dbReference type="PROSITE" id="PS50112">
    <property type="entry name" value="PAS"/>
    <property type="match status" value="1"/>
</dbReference>
<protein>
    <recommendedName>
        <fullName evidence="1">PAS domain-containing protein</fullName>
    </recommendedName>
</protein>
<dbReference type="EMBL" id="LQPK01000001">
    <property type="protein sequence ID" value="ORW34182.1"/>
    <property type="molecule type" value="Genomic_DNA"/>
</dbReference>
<evidence type="ECO:0000313" key="2">
    <source>
        <dbReference type="EMBL" id="ORW34182.1"/>
    </source>
</evidence>
<dbReference type="Gene3D" id="3.30.450.20">
    <property type="entry name" value="PAS domain"/>
    <property type="match status" value="1"/>
</dbReference>
<proteinExistence type="predicted"/>
<sequence length="133" mass="15005">MPALVVLDRLPSPALAVDRLGAILFANGSFCDMLGRSCDELLEMEFDHLFYRLPADDGWVALVGTGAKRLVELRHKSGHSVWASMSKSAMRRRDDTIALVTFHDRTDELWHSTDGPRYEAGRFTSPDNSARWR</sequence>
<feature type="domain" description="PAS" evidence="1">
    <location>
        <begin position="6"/>
        <end position="42"/>
    </location>
</feature>
<evidence type="ECO:0000313" key="3">
    <source>
        <dbReference type="Proteomes" id="UP000193801"/>
    </source>
</evidence>
<dbReference type="CDD" id="cd00130">
    <property type="entry name" value="PAS"/>
    <property type="match status" value="1"/>
</dbReference>
<dbReference type="InterPro" id="IPR035965">
    <property type="entry name" value="PAS-like_dom_sf"/>
</dbReference>
<dbReference type="NCBIfam" id="TIGR00229">
    <property type="entry name" value="sensory_box"/>
    <property type="match status" value="1"/>
</dbReference>
<dbReference type="Proteomes" id="UP000193801">
    <property type="component" value="Unassembled WGS sequence"/>
</dbReference>
<name>A0ABX3VV83_9MYCO</name>
<accession>A0ABX3VV83</accession>
<reference evidence="2 3" key="1">
    <citation type="journal article" date="2015" name="Emerg. Microbes Infect.">
        <title>Characterization of 17 strains belonging to the Mycobacterium simiae complex and description of Mycobacterium paraense sp. nov.</title>
        <authorList>
            <person name="Fusco da Costa A.R."/>
            <person name="Fedrizzi T."/>
            <person name="Lopes M.L."/>
            <person name="Pecorari M."/>
            <person name="Oliveira da Costa W.L."/>
            <person name="Giacobazzi E."/>
            <person name="da Costa Bahia J.R."/>
            <person name="De Sanctis V."/>
            <person name="Batista Lima K.V."/>
            <person name="Bertorelli R."/>
            <person name="Grottola A."/>
            <person name="Fabio A."/>
            <person name="Mariottini A."/>
            <person name="Ferretti P."/>
            <person name="Di Leva F."/>
            <person name="Fregni Serpini G."/>
            <person name="Tagliazucchi S."/>
            <person name="Rumpianesi F."/>
            <person name="Jousson O."/>
            <person name="Segata N."/>
            <person name="Tortoli E."/>
        </authorList>
    </citation>
    <scope>NUCLEOTIDE SEQUENCE [LARGE SCALE GENOMIC DNA]</scope>
    <source>
        <strain evidence="2 3">FI-07156</strain>
    </source>
</reference>
<organism evidence="2 3">
    <name type="scientific">Mycobacterium paraense</name>
    <dbReference type="NCBI Taxonomy" id="767916"/>
    <lineage>
        <taxon>Bacteria</taxon>
        <taxon>Bacillati</taxon>
        <taxon>Actinomycetota</taxon>
        <taxon>Actinomycetes</taxon>
        <taxon>Mycobacteriales</taxon>
        <taxon>Mycobacteriaceae</taxon>
        <taxon>Mycobacterium</taxon>
        <taxon>Mycobacterium simiae complex</taxon>
    </lineage>
</organism>
<gene>
    <name evidence="2" type="ORF">AWB91_01060</name>
</gene>
<evidence type="ECO:0000259" key="1">
    <source>
        <dbReference type="PROSITE" id="PS50112"/>
    </source>
</evidence>
<comment type="caution">
    <text evidence="2">The sequence shown here is derived from an EMBL/GenBank/DDBJ whole genome shotgun (WGS) entry which is preliminary data.</text>
</comment>
<keyword evidence="3" id="KW-1185">Reference proteome</keyword>
<dbReference type="Pfam" id="PF13426">
    <property type="entry name" value="PAS_9"/>
    <property type="match status" value="1"/>
</dbReference>
<dbReference type="RefSeq" id="WP_241519457.1">
    <property type="nucleotide sequence ID" value="NZ_LQPK01000001.1"/>
</dbReference>